<comment type="caution">
    <text evidence="2">The sequence shown here is derived from an EMBL/GenBank/DDBJ whole genome shotgun (WGS) entry which is preliminary data.</text>
</comment>
<dbReference type="Proteomes" id="UP001176517">
    <property type="component" value="Unassembled WGS sequence"/>
</dbReference>
<keyword evidence="1" id="KW-0732">Signal</keyword>
<dbReference type="EMBL" id="JAPDMZ010000027">
    <property type="protein sequence ID" value="KAK0555444.1"/>
    <property type="molecule type" value="Genomic_DNA"/>
</dbReference>
<evidence type="ECO:0000256" key="1">
    <source>
        <dbReference type="SAM" id="SignalP"/>
    </source>
</evidence>
<keyword evidence="3" id="KW-1185">Reference proteome</keyword>
<organism evidence="2 3">
    <name type="scientific">Tilletia horrida</name>
    <dbReference type="NCBI Taxonomy" id="155126"/>
    <lineage>
        <taxon>Eukaryota</taxon>
        <taxon>Fungi</taxon>
        <taxon>Dikarya</taxon>
        <taxon>Basidiomycota</taxon>
        <taxon>Ustilaginomycotina</taxon>
        <taxon>Exobasidiomycetes</taxon>
        <taxon>Tilletiales</taxon>
        <taxon>Tilletiaceae</taxon>
        <taxon>Tilletia</taxon>
    </lineage>
</organism>
<reference evidence="2" key="1">
    <citation type="journal article" date="2023" name="PhytoFront">
        <title>Draft Genome Resources of Seven Strains of Tilletia horrida, Causal Agent of Kernel Smut of Rice.</title>
        <authorList>
            <person name="Khanal S."/>
            <person name="Antony Babu S."/>
            <person name="Zhou X.G."/>
        </authorList>
    </citation>
    <scope>NUCLEOTIDE SEQUENCE</scope>
    <source>
        <strain evidence="2">TX6</strain>
    </source>
</reference>
<feature type="chain" id="PRO_5043049543" evidence="1">
    <location>
        <begin position="21"/>
        <end position="244"/>
    </location>
</feature>
<evidence type="ECO:0000313" key="2">
    <source>
        <dbReference type="EMBL" id="KAK0555444.1"/>
    </source>
</evidence>
<name>A0AAN6GVV5_9BASI</name>
<dbReference type="AlphaFoldDB" id="A0AAN6GVV5"/>
<evidence type="ECO:0000313" key="3">
    <source>
        <dbReference type="Proteomes" id="UP001176517"/>
    </source>
</evidence>
<proteinExistence type="predicted"/>
<feature type="signal peptide" evidence="1">
    <location>
        <begin position="1"/>
        <end position="20"/>
    </location>
</feature>
<accession>A0AAN6GVV5</accession>
<gene>
    <name evidence="2" type="ORF">OC846_001703</name>
</gene>
<protein>
    <submittedName>
        <fullName evidence="2">Uncharacterized protein</fullName>
    </submittedName>
</protein>
<sequence>MFSLLRVLLIASVVARCIHASPLDERAAQIKCTKKPLLSAVPRAEFTYFFAENYYLDIHAGLKDSAGRPALAVNRNLKKGDSKLKSIGFSFYPCNSTNLNYTSPKNPPVFPPYNASYSYEYTDPQYTLVSYYGQLRYQGKCLTLERLHPKAPTPLVLDTCLTVENDGLKKQYFQYQKAHGYYGDGTPYIQNTIVYDGGNYERYQYTNFTYHGQETYGVLANSSPGDGQVANIFFGPDSPGSAFE</sequence>